<keyword evidence="3" id="KW-1185">Reference proteome</keyword>
<dbReference type="RefSeq" id="WP_090289076.1">
    <property type="nucleotide sequence ID" value="NZ_FNCK01000001.1"/>
</dbReference>
<dbReference type="PROSITE" id="PS51257">
    <property type="entry name" value="PROKAR_LIPOPROTEIN"/>
    <property type="match status" value="1"/>
</dbReference>
<dbReference type="STRING" id="120956.SAMN05421791_101387"/>
<dbReference type="Gene3D" id="3.10.450.590">
    <property type="match status" value="1"/>
</dbReference>
<dbReference type="Proteomes" id="UP000199708">
    <property type="component" value="Unassembled WGS sequence"/>
</dbReference>
<dbReference type="OrthoDB" id="2185599at2"/>
<evidence type="ECO:0000313" key="2">
    <source>
        <dbReference type="EMBL" id="SDF90154.1"/>
    </source>
</evidence>
<evidence type="ECO:0000259" key="1">
    <source>
        <dbReference type="Pfam" id="PF13026"/>
    </source>
</evidence>
<evidence type="ECO:0000313" key="3">
    <source>
        <dbReference type="Proteomes" id="UP000199708"/>
    </source>
</evidence>
<gene>
    <name evidence="2" type="ORF">SAMN05421791_101387</name>
</gene>
<dbReference type="InterPro" id="IPR024981">
    <property type="entry name" value="DUF3887"/>
</dbReference>
<reference evidence="2 3" key="1">
    <citation type="submission" date="2016-10" db="EMBL/GenBank/DDBJ databases">
        <authorList>
            <person name="de Groot N.N."/>
        </authorList>
    </citation>
    <scope>NUCLEOTIDE SEQUENCE [LARGE SCALE GENOMIC DNA]</scope>
    <source>
        <strain evidence="2 3">ATCC BAA-466</strain>
    </source>
</reference>
<proteinExistence type="predicted"/>
<feature type="domain" description="DUF3887" evidence="1">
    <location>
        <begin position="36"/>
        <end position="124"/>
    </location>
</feature>
<accession>A0A1G7PV67</accession>
<protein>
    <recommendedName>
        <fullName evidence="1">DUF3887 domain-containing protein</fullName>
    </recommendedName>
</protein>
<dbReference type="EMBL" id="FNCK01000001">
    <property type="protein sequence ID" value="SDF90154.1"/>
    <property type="molecule type" value="Genomic_DNA"/>
</dbReference>
<organism evidence="2 3">
    <name type="scientific">Facklamia miroungae</name>
    <dbReference type="NCBI Taxonomy" id="120956"/>
    <lineage>
        <taxon>Bacteria</taxon>
        <taxon>Bacillati</taxon>
        <taxon>Bacillota</taxon>
        <taxon>Bacilli</taxon>
        <taxon>Lactobacillales</taxon>
        <taxon>Aerococcaceae</taxon>
        <taxon>Facklamia</taxon>
    </lineage>
</organism>
<sequence length="127" mass="14220">MKKKLLATLSTIVILMLCGCGNKVDDTTSEKYISQAKEIVSLINESNYDEVYTMFNDEMKAALPVKSMSEITPLITDSGVFKKIDKASVEERDGNYITVLVAKYSKGNRIYTITFEDDLEVAGLYIK</sequence>
<dbReference type="AlphaFoldDB" id="A0A1G7PV67"/>
<name>A0A1G7PV67_9LACT</name>
<dbReference type="Pfam" id="PF13026">
    <property type="entry name" value="DUF3887"/>
    <property type="match status" value="1"/>
</dbReference>